<evidence type="ECO:0008006" key="4">
    <source>
        <dbReference type="Google" id="ProtNLM"/>
    </source>
</evidence>
<accession>A0A4Y2T2T6</accession>
<gene>
    <name evidence="2" type="ORF">AVEN_209435_1</name>
</gene>
<dbReference type="OrthoDB" id="6426447at2759"/>
<evidence type="ECO:0000256" key="1">
    <source>
        <dbReference type="SAM" id="SignalP"/>
    </source>
</evidence>
<reference evidence="2 3" key="1">
    <citation type="journal article" date="2019" name="Sci. Rep.">
        <title>Orb-weaving spider Araneus ventricosus genome elucidates the spidroin gene catalogue.</title>
        <authorList>
            <person name="Kono N."/>
            <person name="Nakamura H."/>
            <person name="Ohtoshi R."/>
            <person name="Moran D.A.P."/>
            <person name="Shinohara A."/>
            <person name="Yoshida Y."/>
            <person name="Fujiwara M."/>
            <person name="Mori M."/>
            <person name="Tomita M."/>
            <person name="Arakawa K."/>
        </authorList>
    </citation>
    <scope>NUCLEOTIDE SEQUENCE [LARGE SCALE GENOMIC DNA]</scope>
</reference>
<protein>
    <recommendedName>
        <fullName evidence="4">Granulins</fullName>
    </recommendedName>
</protein>
<dbReference type="AlphaFoldDB" id="A0A4Y2T2T6"/>
<dbReference type="EMBL" id="BGPR01025752">
    <property type="protein sequence ID" value="GBN94924.1"/>
    <property type="molecule type" value="Genomic_DNA"/>
</dbReference>
<feature type="chain" id="PRO_5021508051" description="Granulins" evidence="1">
    <location>
        <begin position="40"/>
        <end position="219"/>
    </location>
</feature>
<evidence type="ECO:0000313" key="3">
    <source>
        <dbReference type="Proteomes" id="UP000499080"/>
    </source>
</evidence>
<organism evidence="2 3">
    <name type="scientific">Araneus ventricosus</name>
    <name type="common">Orbweaver spider</name>
    <name type="synonym">Epeira ventricosa</name>
    <dbReference type="NCBI Taxonomy" id="182803"/>
    <lineage>
        <taxon>Eukaryota</taxon>
        <taxon>Metazoa</taxon>
        <taxon>Ecdysozoa</taxon>
        <taxon>Arthropoda</taxon>
        <taxon>Chelicerata</taxon>
        <taxon>Arachnida</taxon>
        <taxon>Araneae</taxon>
        <taxon>Araneomorphae</taxon>
        <taxon>Entelegynae</taxon>
        <taxon>Araneoidea</taxon>
        <taxon>Araneidae</taxon>
        <taxon>Araneus</taxon>
    </lineage>
</organism>
<dbReference type="Proteomes" id="UP000499080">
    <property type="component" value="Unassembled WGS sequence"/>
</dbReference>
<sequence length="219" mass="23867">MVSNNCTTKIDRPSERARDFRSNEKAILLLFVVPCLVVADTQCPDSNISCPDDKRCCEVDGQHTCCDVDDEIGDVHILEGKMKVYAGEALLEQSEQYPNTSMTVQHGLLSGKCNMFNCRGQCCKDFCCLPGYSWNCCPDNKCCPPQTRCCPVGCCPKRQECCGGGCCQKDQRCCGSWCCKKKAQCGASFNTCYGKGVSFTPAIATVLLLTAAAAMSLHL</sequence>
<feature type="signal peptide" evidence="1">
    <location>
        <begin position="1"/>
        <end position="39"/>
    </location>
</feature>
<comment type="caution">
    <text evidence="2">The sequence shown here is derived from an EMBL/GenBank/DDBJ whole genome shotgun (WGS) entry which is preliminary data.</text>
</comment>
<keyword evidence="3" id="KW-1185">Reference proteome</keyword>
<proteinExistence type="predicted"/>
<keyword evidence="1" id="KW-0732">Signal</keyword>
<evidence type="ECO:0000313" key="2">
    <source>
        <dbReference type="EMBL" id="GBN94924.1"/>
    </source>
</evidence>
<name>A0A4Y2T2T6_ARAVE</name>